<dbReference type="AlphaFoldDB" id="G3I2P9"/>
<evidence type="ECO:0000313" key="2">
    <source>
        <dbReference type="EMBL" id="EGW10007.1"/>
    </source>
</evidence>
<sequence>MHRDLNTWSKQLSHLRGAGSRPSLWAVRRPASSLRPAPRPQALPGSILRGKRAGR</sequence>
<gene>
    <name evidence="2" type="ORF">I79_017692</name>
</gene>
<feature type="region of interest" description="Disordered" evidence="1">
    <location>
        <begin position="1"/>
        <end position="55"/>
    </location>
</feature>
<reference evidence="3" key="1">
    <citation type="journal article" date="2011" name="Nat. Biotechnol.">
        <title>The genomic sequence of the Chinese hamster ovary (CHO)-K1 cell line.</title>
        <authorList>
            <person name="Xu X."/>
            <person name="Nagarajan H."/>
            <person name="Lewis N.E."/>
            <person name="Pan S."/>
            <person name="Cai Z."/>
            <person name="Liu X."/>
            <person name="Chen W."/>
            <person name="Xie M."/>
            <person name="Wang W."/>
            <person name="Hammond S."/>
            <person name="Andersen M.R."/>
            <person name="Neff N."/>
            <person name="Passarelli B."/>
            <person name="Koh W."/>
            <person name="Fan H.C."/>
            <person name="Wang J."/>
            <person name="Gui Y."/>
            <person name="Lee K.H."/>
            <person name="Betenbaugh M.J."/>
            <person name="Quake S.R."/>
            <person name="Famili I."/>
            <person name="Palsson B.O."/>
            <person name="Wang J."/>
        </authorList>
    </citation>
    <scope>NUCLEOTIDE SEQUENCE [LARGE SCALE GENOMIC DNA]</scope>
    <source>
        <strain evidence="3">CHO K1 cell line</strain>
    </source>
</reference>
<proteinExistence type="predicted"/>
<name>G3I2P9_CRIGR</name>
<dbReference type="Proteomes" id="UP000001075">
    <property type="component" value="Unassembled WGS sequence"/>
</dbReference>
<evidence type="ECO:0000313" key="3">
    <source>
        <dbReference type="Proteomes" id="UP000001075"/>
    </source>
</evidence>
<accession>G3I2P9</accession>
<feature type="compositionally biased region" description="Low complexity" evidence="1">
    <location>
        <begin position="26"/>
        <end position="42"/>
    </location>
</feature>
<protein>
    <submittedName>
        <fullName evidence="2">Uncharacterized protein</fullName>
    </submittedName>
</protein>
<feature type="compositionally biased region" description="Polar residues" evidence="1">
    <location>
        <begin position="1"/>
        <end position="12"/>
    </location>
</feature>
<organism evidence="2 3">
    <name type="scientific">Cricetulus griseus</name>
    <name type="common">Chinese hamster</name>
    <name type="synonym">Cricetulus barabensis griseus</name>
    <dbReference type="NCBI Taxonomy" id="10029"/>
    <lineage>
        <taxon>Eukaryota</taxon>
        <taxon>Metazoa</taxon>
        <taxon>Chordata</taxon>
        <taxon>Craniata</taxon>
        <taxon>Vertebrata</taxon>
        <taxon>Euteleostomi</taxon>
        <taxon>Mammalia</taxon>
        <taxon>Eutheria</taxon>
        <taxon>Euarchontoglires</taxon>
        <taxon>Glires</taxon>
        <taxon>Rodentia</taxon>
        <taxon>Myomorpha</taxon>
        <taxon>Muroidea</taxon>
        <taxon>Cricetidae</taxon>
        <taxon>Cricetinae</taxon>
        <taxon>Cricetulus</taxon>
    </lineage>
</organism>
<evidence type="ECO:0000256" key="1">
    <source>
        <dbReference type="SAM" id="MobiDB-lite"/>
    </source>
</evidence>
<dbReference type="InParanoid" id="G3I2P9"/>
<dbReference type="EMBL" id="JH001141">
    <property type="protein sequence ID" value="EGW10007.1"/>
    <property type="molecule type" value="Genomic_DNA"/>
</dbReference>